<accession>F0XRN2</accession>
<dbReference type="Proteomes" id="UP000007796">
    <property type="component" value="Unassembled WGS sequence"/>
</dbReference>
<organism evidence="3">
    <name type="scientific">Grosmannia clavigera (strain kw1407 / UAMH 11150)</name>
    <name type="common">Blue stain fungus</name>
    <name type="synonym">Graphiocladiella clavigera</name>
    <dbReference type="NCBI Taxonomy" id="655863"/>
    <lineage>
        <taxon>Eukaryota</taxon>
        <taxon>Fungi</taxon>
        <taxon>Dikarya</taxon>
        <taxon>Ascomycota</taxon>
        <taxon>Pezizomycotina</taxon>
        <taxon>Sordariomycetes</taxon>
        <taxon>Sordariomycetidae</taxon>
        <taxon>Ophiostomatales</taxon>
        <taxon>Ophiostomataceae</taxon>
        <taxon>Leptographium</taxon>
    </lineage>
</organism>
<proteinExistence type="predicted"/>
<dbReference type="HOGENOM" id="CLU_1115846_0_0_1"/>
<gene>
    <name evidence="2" type="ORF">CMQ_5468</name>
</gene>
<dbReference type="AlphaFoldDB" id="F0XRN2"/>
<feature type="compositionally biased region" description="Polar residues" evidence="1">
    <location>
        <begin position="23"/>
        <end position="33"/>
    </location>
</feature>
<reference evidence="2 3" key="1">
    <citation type="journal article" date="2011" name="Proc. Natl. Acad. Sci. U.S.A.">
        <title>Genome and transcriptome analyses of the mountain pine beetle-fungal symbiont Grosmannia clavigera, a lodgepole pine pathogen.</title>
        <authorList>
            <person name="DiGuistini S."/>
            <person name="Wang Y."/>
            <person name="Liao N.Y."/>
            <person name="Taylor G."/>
            <person name="Tanguay P."/>
            <person name="Feau N."/>
            <person name="Henrissat B."/>
            <person name="Chan S.K."/>
            <person name="Hesse-Orce U."/>
            <person name="Alamouti S.M."/>
            <person name="Tsui C.K.M."/>
            <person name="Docking R.T."/>
            <person name="Levasseur A."/>
            <person name="Haridas S."/>
            <person name="Robertson G."/>
            <person name="Birol I."/>
            <person name="Holt R.A."/>
            <person name="Marra M.A."/>
            <person name="Hamelin R.C."/>
            <person name="Hirst M."/>
            <person name="Jones S.J.M."/>
            <person name="Bohlmann J."/>
            <person name="Breuil C."/>
        </authorList>
    </citation>
    <scope>NUCLEOTIDE SEQUENCE [LARGE SCALE GENOMIC DNA]</scope>
    <source>
        <strain evidence="3">kw1407 / UAMH 11150</strain>
    </source>
</reference>
<evidence type="ECO:0000313" key="3">
    <source>
        <dbReference type="Proteomes" id="UP000007796"/>
    </source>
</evidence>
<feature type="region of interest" description="Disordered" evidence="1">
    <location>
        <begin position="172"/>
        <end position="194"/>
    </location>
</feature>
<dbReference type="GeneID" id="25978793"/>
<dbReference type="InParanoid" id="F0XRN2"/>
<evidence type="ECO:0000256" key="1">
    <source>
        <dbReference type="SAM" id="MobiDB-lite"/>
    </source>
</evidence>
<feature type="region of interest" description="Disordered" evidence="1">
    <location>
        <begin position="21"/>
        <end position="73"/>
    </location>
</feature>
<protein>
    <submittedName>
        <fullName evidence="2">Uncharacterized protein</fullName>
    </submittedName>
</protein>
<evidence type="ECO:0000313" key="2">
    <source>
        <dbReference type="EMBL" id="EFW99657.1"/>
    </source>
</evidence>
<dbReference type="RefSeq" id="XP_014169140.1">
    <property type="nucleotide sequence ID" value="XM_014313665.1"/>
</dbReference>
<keyword evidence="3" id="KW-1185">Reference proteome</keyword>
<name>F0XRN2_GROCL</name>
<dbReference type="OrthoDB" id="5235700at2759"/>
<dbReference type="EMBL" id="GL629974">
    <property type="protein sequence ID" value="EFW99657.1"/>
    <property type="molecule type" value="Genomic_DNA"/>
</dbReference>
<sequence length="249" mass="26546">MDDIIIDIETSAFEKPLIRVGAPSTSLTGSRSASLPPLPTSPHSELDCRSGGAGRRLGRYLPPPPPLTPPSLAASYPLEEVQFDHDAFRVGKLDSSSDVSFIHQPNPDYTAELEGLDATTSALIPLPPRRRNYTKLVVVGISAAPASAVPSQNQPMLVEREHDDLADVYASTLHQPPAKSRQRSTPASPNEDMGREIGLQGEIISTLDDQGAGWKRHTRVYGGGVCLACLAAEGGSRYFAGTGAPKDLQ</sequence>